<dbReference type="OrthoDB" id="4792842at2"/>
<keyword evidence="2" id="KW-1133">Transmembrane helix</keyword>
<feature type="compositionally biased region" description="Low complexity" evidence="1">
    <location>
        <begin position="144"/>
        <end position="192"/>
    </location>
</feature>
<feature type="region of interest" description="Disordered" evidence="1">
    <location>
        <begin position="144"/>
        <end position="198"/>
    </location>
</feature>
<evidence type="ECO:0000256" key="2">
    <source>
        <dbReference type="SAM" id="Phobius"/>
    </source>
</evidence>
<feature type="transmembrane region" description="Helical" evidence="2">
    <location>
        <begin position="38"/>
        <end position="62"/>
    </location>
</feature>
<organism evidence="3 4">
    <name type="scientific">Propioniciclava flava</name>
    <dbReference type="NCBI Taxonomy" id="2072026"/>
    <lineage>
        <taxon>Bacteria</taxon>
        <taxon>Bacillati</taxon>
        <taxon>Actinomycetota</taxon>
        <taxon>Actinomycetes</taxon>
        <taxon>Propionibacteriales</taxon>
        <taxon>Propionibacteriaceae</taxon>
        <taxon>Propioniciclava</taxon>
    </lineage>
</organism>
<dbReference type="AlphaFoldDB" id="A0A4Q2EH37"/>
<dbReference type="RefSeq" id="WP_129458595.1">
    <property type="nucleotide sequence ID" value="NZ_PPCV01000004.1"/>
</dbReference>
<proteinExistence type="predicted"/>
<sequence length="198" mass="20187">MTAWNAIKQAPRKLGEAAAQARPTLVGITSPPRRMSSLMFGVVMVGILVAGLVGVLVLSTALQTREFELRAKQRTASELAYQVSDLESKVYRANAPRELGRRATALGMVPNAHPVFIDLGSGSIQGTPMPASGNEIPSLRVTAPAPSAHASASAAPDPAAAGAVDTAAPQANAPLPSAQPSAPADAGAQPSPENQARG</sequence>
<evidence type="ECO:0008006" key="5">
    <source>
        <dbReference type="Google" id="ProtNLM"/>
    </source>
</evidence>
<evidence type="ECO:0000313" key="4">
    <source>
        <dbReference type="Proteomes" id="UP000290624"/>
    </source>
</evidence>
<gene>
    <name evidence="3" type="ORF">C1706_07445</name>
</gene>
<reference evidence="3 4" key="1">
    <citation type="submission" date="2018-01" db="EMBL/GenBank/DDBJ databases">
        <title>Lactibacter flavus gen. nov., sp. nov., a novel bacterium of the family Propionibacteriaceae isolated from raw milk and dairy products.</title>
        <authorList>
            <person name="Wenning M."/>
            <person name="Breitenwieser F."/>
            <person name="Huptas C."/>
            <person name="von Neubeck M."/>
            <person name="Busse H.-J."/>
            <person name="Scherer S."/>
        </authorList>
    </citation>
    <scope>NUCLEOTIDE SEQUENCE [LARGE SCALE GENOMIC DNA]</scope>
    <source>
        <strain evidence="3 4">VG341</strain>
    </source>
</reference>
<evidence type="ECO:0000313" key="3">
    <source>
        <dbReference type="EMBL" id="RXW32373.1"/>
    </source>
</evidence>
<accession>A0A4Q2EH37</accession>
<name>A0A4Q2EH37_9ACTN</name>
<evidence type="ECO:0000256" key="1">
    <source>
        <dbReference type="SAM" id="MobiDB-lite"/>
    </source>
</evidence>
<comment type="caution">
    <text evidence="3">The sequence shown here is derived from an EMBL/GenBank/DDBJ whole genome shotgun (WGS) entry which is preliminary data.</text>
</comment>
<dbReference type="EMBL" id="PPCV01000004">
    <property type="protein sequence ID" value="RXW32373.1"/>
    <property type="molecule type" value="Genomic_DNA"/>
</dbReference>
<keyword evidence="2" id="KW-0812">Transmembrane</keyword>
<dbReference type="Proteomes" id="UP000290624">
    <property type="component" value="Unassembled WGS sequence"/>
</dbReference>
<keyword evidence="2" id="KW-0472">Membrane</keyword>
<protein>
    <recommendedName>
        <fullName evidence="5">Cell division protein FtsL</fullName>
    </recommendedName>
</protein>
<keyword evidence="4" id="KW-1185">Reference proteome</keyword>